<dbReference type="Pfam" id="PF11716">
    <property type="entry name" value="MDMPI_N"/>
    <property type="match status" value="1"/>
</dbReference>
<name>A0A3A3Z0G4_9ACTN</name>
<dbReference type="AlphaFoldDB" id="A0A3A3Z0G4"/>
<dbReference type="Gene3D" id="1.20.120.450">
    <property type="entry name" value="dinb family like domain"/>
    <property type="match status" value="1"/>
</dbReference>
<dbReference type="SUPFAM" id="SSF109854">
    <property type="entry name" value="DinB/YfiT-like putative metalloenzymes"/>
    <property type="match status" value="1"/>
</dbReference>
<accession>A0A3A3Z0G4</accession>
<protein>
    <submittedName>
        <fullName evidence="2">Maleylpyruvate isomerase family mycothiol-dependent enzyme</fullName>
    </submittedName>
</protein>
<comment type="caution">
    <text evidence="2">The sequence shown here is derived from an EMBL/GenBank/DDBJ whole genome shotgun (WGS) entry which is preliminary data.</text>
</comment>
<keyword evidence="3" id="KW-1185">Reference proteome</keyword>
<proteinExistence type="predicted"/>
<evidence type="ECO:0000313" key="3">
    <source>
        <dbReference type="Proteomes" id="UP000265614"/>
    </source>
</evidence>
<reference evidence="2 3" key="1">
    <citation type="submission" date="2018-09" db="EMBL/GenBank/DDBJ databases">
        <title>YIM 75000 draft genome.</title>
        <authorList>
            <person name="Tang S."/>
            <person name="Feng Y."/>
        </authorList>
    </citation>
    <scope>NUCLEOTIDE SEQUENCE [LARGE SCALE GENOMIC DNA]</scope>
    <source>
        <strain evidence="2 3">YIM 75000</strain>
    </source>
</reference>
<keyword evidence="2" id="KW-0670">Pyruvate</keyword>
<dbReference type="Proteomes" id="UP000265614">
    <property type="component" value="Unassembled WGS sequence"/>
</dbReference>
<evidence type="ECO:0000313" key="2">
    <source>
        <dbReference type="EMBL" id="RJK95991.1"/>
    </source>
</evidence>
<sequence>MDVDEVWRTTFKQRLALADLLDDLAPGEWEEASLCRGWRVRDVAAHLTLAQMRPLPAALALLRARGSFDRMVHDTAVARAALPPGELTRRLRATTASRAKAPGISHLEPMLDALVHGQDVAVPLGREHPVPALAGAVAAERVWAMGWPFHARRRLRGFRLAATDAPWAAGEGELVEGPVGALLLVLTGRPAGATGLRGPGAAELRARLAPVGAAAGG</sequence>
<dbReference type="OrthoDB" id="5178565at2"/>
<dbReference type="RefSeq" id="WP_119950417.1">
    <property type="nucleotide sequence ID" value="NZ_QZEZ01000004.1"/>
</dbReference>
<dbReference type="InterPro" id="IPR024344">
    <property type="entry name" value="MDMPI_metal-binding"/>
</dbReference>
<dbReference type="NCBIfam" id="TIGR03083">
    <property type="entry name" value="maleylpyruvate isomerase family mycothiol-dependent enzyme"/>
    <property type="match status" value="1"/>
</dbReference>
<gene>
    <name evidence="2" type="ORF">D5H78_10460</name>
</gene>
<organism evidence="2 3">
    <name type="scientific">Vallicoccus soli</name>
    <dbReference type="NCBI Taxonomy" id="2339232"/>
    <lineage>
        <taxon>Bacteria</taxon>
        <taxon>Bacillati</taxon>
        <taxon>Actinomycetota</taxon>
        <taxon>Actinomycetes</taxon>
        <taxon>Motilibacterales</taxon>
        <taxon>Vallicoccaceae</taxon>
        <taxon>Vallicoccus</taxon>
    </lineage>
</organism>
<dbReference type="EMBL" id="QZEZ01000004">
    <property type="protein sequence ID" value="RJK95991.1"/>
    <property type="molecule type" value="Genomic_DNA"/>
</dbReference>
<keyword evidence="2" id="KW-0413">Isomerase</keyword>
<dbReference type="GO" id="GO:0016853">
    <property type="term" value="F:isomerase activity"/>
    <property type="evidence" value="ECO:0007669"/>
    <property type="project" value="UniProtKB-KW"/>
</dbReference>
<dbReference type="InterPro" id="IPR034660">
    <property type="entry name" value="DinB/YfiT-like"/>
</dbReference>
<feature type="domain" description="Mycothiol-dependent maleylpyruvate isomerase metal-binding" evidence="1">
    <location>
        <begin position="16"/>
        <end position="101"/>
    </location>
</feature>
<dbReference type="GO" id="GO:0046872">
    <property type="term" value="F:metal ion binding"/>
    <property type="evidence" value="ECO:0007669"/>
    <property type="project" value="InterPro"/>
</dbReference>
<evidence type="ECO:0000259" key="1">
    <source>
        <dbReference type="Pfam" id="PF11716"/>
    </source>
</evidence>
<dbReference type="InterPro" id="IPR017517">
    <property type="entry name" value="Maleyloyr_isom"/>
</dbReference>